<dbReference type="FunFam" id="3.40.50.720:FF:000054">
    <property type="entry name" value="Enoyl-[acyl-carrier-protein] reductase [NADH]"/>
    <property type="match status" value="1"/>
</dbReference>
<dbReference type="SUPFAM" id="SSF51735">
    <property type="entry name" value="NAD(P)-binding Rossmann-fold domains"/>
    <property type="match status" value="1"/>
</dbReference>
<feature type="binding site" evidence="12">
    <location>
        <position position="48"/>
    </location>
    <ligand>
        <name>NAD(+)</name>
        <dbReference type="ChEBI" id="CHEBI:57540"/>
    </ligand>
</feature>
<evidence type="ECO:0000256" key="3">
    <source>
        <dbReference type="ARBA" id="ARBA00022516"/>
    </source>
</evidence>
<dbReference type="GO" id="GO:0006633">
    <property type="term" value="P:fatty acid biosynthetic process"/>
    <property type="evidence" value="ECO:0007669"/>
    <property type="project" value="UniProtKB-UniPathway"/>
</dbReference>
<organism evidence="13 14">
    <name type="scientific">Sphingobium ummariense RL-3</name>
    <dbReference type="NCBI Taxonomy" id="1346791"/>
    <lineage>
        <taxon>Bacteria</taxon>
        <taxon>Pseudomonadati</taxon>
        <taxon>Pseudomonadota</taxon>
        <taxon>Alphaproteobacteria</taxon>
        <taxon>Sphingomonadales</taxon>
        <taxon>Sphingomonadaceae</taxon>
        <taxon>Sphingobium</taxon>
    </lineage>
</organism>
<dbReference type="Gene3D" id="1.10.8.400">
    <property type="entry name" value="Enoyl acyl carrier protein reductase"/>
    <property type="match status" value="1"/>
</dbReference>
<dbReference type="Pfam" id="PF13561">
    <property type="entry name" value="adh_short_C2"/>
    <property type="match status" value="1"/>
</dbReference>
<gene>
    <name evidence="13" type="ORF">M529_02675</name>
</gene>
<protein>
    <recommendedName>
        <fullName evidence="10">Enoyl-[acyl-carrier-protein] reductase [NADH]</fullName>
        <ecNumber evidence="10">1.3.1.9</ecNumber>
    </recommendedName>
</protein>
<dbReference type="InterPro" id="IPR002347">
    <property type="entry name" value="SDR_fam"/>
</dbReference>
<name>T0IYP8_9SPHN</name>
<evidence type="ECO:0000256" key="5">
    <source>
        <dbReference type="ARBA" id="ARBA00023002"/>
    </source>
</evidence>
<proteinExistence type="inferred from homology"/>
<comment type="similarity">
    <text evidence="2 10">Belongs to the short-chain dehydrogenases/reductases (SDR) family. FabI subfamily.</text>
</comment>
<evidence type="ECO:0000256" key="8">
    <source>
        <dbReference type="ARBA" id="ARBA00023160"/>
    </source>
</evidence>
<keyword evidence="5 10" id="KW-0560">Oxidoreductase</keyword>
<dbReference type="InterPro" id="IPR036291">
    <property type="entry name" value="NAD(P)-bd_dom_sf"/>
</dbReference>
<dbReference type="Proteomes" id="UP000015523">
    <property type="component" value="Unassembled WGS sequence"/>
</dbReference>
<reference evidence="13 14" key="1">
    <citation type="journal article" date="2013" name="Genome Announc.">
        <title>Draft Genome Sequence of Sphingobium ummariense Strain RL-3, a Hexachlorocyclohexane-Degrading Bacterium.</title>
        <authorList>
            <person name="Kohli P."/>
            <person name="Dua A."/>
            <person name="Sangwan N."/>
            <person name="Oldach P."/>
            <person name="Khurana J.P."/>
            <person name="Lal R."/>
        </authorList>
    </citation>
    <scope>NUCLEOTIDE SEQUENCE [LARGE SCALE GENOMIC DNA]</scope>
    <source>
        <strain evidence="13 14">RL-3</strain>
    </source>
</reference>
<dbReference type="EMBL" id="AUWY01000023">
    <property type="protein sequence ID" value="EQB33935.1"/>
    <property type="molecule type" value="Genomic_DNA"/>
</dbReference>
<feature type="binding site" evidence="12">
    <location>
        <position position="21"/>
    </location>
    <ligand>
        <name>NAD(+)</name>
        <dbReference type="ChEBI" id="CHEBI:57540"/>
    </ligand>
</feature>
<feature type="binding site" evidence="12">
    <location>
        <position position="100"/>
    </location>
    <ligand>
        <name>NAD(+)</name>
        <dbReference type="ChEBI" id="CHEBI:57540"/>
    </ligand>
</feature>
<evidence type="ECO:0000256" key="7">
    <source>
        <dbReference type="ARBA" id="ARBA00023098"/>
    </source>
</evidence>
<comment type="catalytic activity">
    <reaction evidence="9 10">
        <text>a 2,3-saturated acyl-[ACP] + NAD(+) = a (2E)-enoyl-[ACP] + NADH + H(+)</text>
        <dbReference type="Rhea" id="RHEA:10240"/>
        <dbReference type="Rhea" id="RHEA-COMP:9925"/>
        <dbReference type="Rhea" id="RHEA-COMP:9926"/>
        <dbReference type="ChEBI" id="CHEBI:15378"/>
        <dbReference type="ChEBI" id="CHEBI:57540"/>
        <dbReference type="ChEBI" id="CHEBI:57945"/>
        <dbReference type="ChEBI" id="CHEBI:78784"/>
        <dbReference type="ChEBI" id="CHEBI:78785"/>
        <dbReference type="EC" id="1.3.1.9"/>
    </reaction>
</comment>
<keyword evidence="6 10" id="KW-0520">NAD</keyword>
<evidence type="ECO:0000313" key="14">
    <source>
        <dbReference type="Proteomes" id="UP000015523"/>
    </source>
</evidence>
<comment type="caution">
    <text evidence="13">The sequence shown here is derived from an EMBL/GenBank/DDBJ whole genome shotgun (WGS) entry which is preliminary data.</text>
</comment>
<evidence type="ECO:0000256" key="9">
    <source>
        <dbReference type="ARBA" id="ARBA00048572"/>
    </source>
</evidence>
<evidence type="ECO:0000256" key="4">
    <source>
        <dbReference type="ARBA" id="ARBA00022832"/>
    </source>
</evidence>
<evidence type="ECO:0000256" key="6">
    <source>
        <dbReference type="ARBA" id="ARBA00023027"/>
    </source>
</evidence>
<dbReference type="PATRIC" id="fig|1346791.3.peg.520"/>
<keyword evidence="14" id="KW-1185">Reference proteome</keyword>
<dbReference type="GO" id="GO:0004318">
    <property type="term" value="F:enoyl-[acyl-carrier-protein] reductase (NADH) activity"/>
    <property type="evidence" value="ECO:0007669"/>
    <property type="project" value="UniProtKB-EC"/>
</dbReference>
<keyword evidence="3 10" id="KW-0444">Lipid biosynthesis</keyword>
<dbReference type="RefSeq" id="WP_021316562.1">
    <property type="nucleotide sequence ID" value="NZ_AUWY01000023.1"/>
</dbReference>
<dbReference type="AlphaFoldDB" id="T0IYP8"/>
<evidence type="ECO:0000256" key="2">
    <source>
        <dbReference type="ARBA" id="ARBA00009233"/>
    </source>
</evidence>
<dbReference type="Gene3D" id="3.40.50.720">
    <property type="entry name" value="NAD(P)-binding Rossmann-like Domain"/>
    <property type="match status" value="1"/>
</dbReference>
<dbReference type="EC" id="1.3.1.9" evidence="10"/>
<evidence type="ECO:0000256" key="11">
    <source>
        <dbReference type="PIRSR" id="PIRSR000094-1"/>
    </source>
</evidence>
<accession>T0IYP8</accession>
<dbReference type="UniPathway" id="UPA00094"/>
<dbReference type="PIRSF" id="PIRSF000094">
    <property type="entry name" value="Enoyl-ACP_rdct"/>
    <property type="match status" value="1"/>
</dbReference>
<dbReference type="PANTHER" id="PTHR43159">
    <property type="entry name" value="ENOYL-[ACYL-CARRIER-PROTEIN] REDUCTASE"/>
    <property type="match status" value="1"/>
</dbReference>
<dbReference type="PANTHER" id="PTHR43159:SF2">
    <property type="entry name" value="ENOYL-[ACYL-CARRIER-PROTEIN] REDUCTASE [NADH], CHLOROPLASTIC"/>
    <property type="match status" value="1"/>
</dbReference>
<dbReference type="CDD" id="cd05372">
    <property type="entry name" value="ENR_SDR"/>
    <property type="match status" value="1"/>
</dbReference>
<dbReference type="FunFam" id="1.10.8.400:FF:000001">
    <property type="entry name" value="Enoyl-[acyl-carrier-protein] reductase [NADH]"/>
    <property type="match status" value="1"/>
</dbReference>
<keyword evidence="4" id="KW-0276">Fatty acid metabolism</keyword>
<feature type="active site" description="Proton acceptor" evidence="11">
    <location>
        <position position="153"/>
    </location>
</feature>
<feature type="binding site" evidence="12">
    <location>
        <begin position="27"/>
        <end position="28"/>
    </location>
    <ligand>
        <name>NAD(+)</name>
        <dbReference type="ChEBI" id="CHEBI:57540"/>
    </ligand>
</feature>
<feature type="active site" description="Proton acceptor" evidence="11">
    <location>
        <position position="163"/>
    </location>
</feature>
<feature type="binding site" evidence="12">
    <location>
        <position position="170"/>
    </location>
    <ligand>
        <name>NAD(+)</name>
        <dbReference type="ChEBI" id="CHEBI:57540"/>
    </ligand>
</feature>
<sequence>MGNGEMMAAGLMEGKRGLVMGVANQSSIAWAAAQALHAHGAEMAFTYQSNVFQSRVAPLAERVAAPLVLPANVQDASSLDALFEAIEMKWGHLDFLLHAIAHSDRTELQGRYLNTSRNNFLNTMEISCFSFTDLAKRARPLMRPGASLLTLTYLGSERVIPNYNVMGVAKAALEASMRYLAFDLGSEGIRVNALSPGPMRTLAASGIRNVRKVHMEAASNAPLRRNATLDEVGSAALFMLSDLSAGITGEVIYVDGGYNIMGMAAEENL</sequence>
<evidence type="ECO:0000313" key="13">
    <source>
        <dbReference type="EMBL" id="EQB33935.1"/>
    </source>
</evidence>
<keyword evidence="8 10" id="KW-0275">Fatty acid biosynthesis</keyword>
<dbReference type="eggNOG" id="COG0623">
    <property type="taxonomic scope" value="Bacteria"/>
</dbReference>
<dbReference type="STRING" id="1346791.M529_02675"/>
<evidence type="ECO:0000256" key="10">
    <source>
        <dbReference type="PIRNR" id="PIRNR000094"/>
    </source>
</evidence>
<keyword evidence="7" id="KW-0443">Lipid metabolism</keyword>
<evidence type="ECO:0000256" key="1">
    <source>
        <dbReference type="ARBA" id="ARBA00005194"/>
    </source>
</evidence>
<evidence type="ECO:0000256" key="12">
    <source>
        <dbReference type="PIRSR" id="PIRSR000094-3"/>
    </source>
</evidence>
<dbReference type="InterPro" id="IPR014358">
    <property type="entry name" value="Enoyl-ACP_Rdtase_NADH"/>
</dbReference>
<comment type="pathway">
    <text evidence="1">Lipid metabolism; fatty acid biosynthesis.</text>
</comment>